<dbReference type="PROSITE" id="PS00629">
    <property type="entry name" value="IMP_1"/>
    <property type="match status" value="1"/>
</dbReference>
<feature type="binding site" evidence="4">
    <location>
        <position position="74"/>
    </location>
    <ligand>
        <name>Mg(2+)</name>
        <dbReference type="ChEBI" id="CHEBI:18420"/>
        <label>1</label>
        <note>catalytic</note>
    </ligand>
</feature>
<dbReference type="Proteomes" id="UP000194225">
    <property type="component" value="Unassembled WGS sequence"/>
</dbReference>
<dbReference type="GO" id="GO:0008934">
    <property type="term" value="F:inositol monophosphate 1-phosphatase activity"/>
    <property type="evidence" value="ECO:0007669"/>
    <property type="project" value="TreeGrafter"/>
</dbReference>
<feature type="binding site" evidence="4">
    <location>
        <position position="89"/>
    </location>
    <ligand>
        <name>Mg(2+)</name>
        <dbReference type="ChEBI" id="CHEBI:18420"/>
        <label>1</label>
        <note>catalytic</note>
    </ligand>
</feature>
<dbReference type="EMBL" id="MIGA01000011">
    <property type="protein sequence ID" value="OSY46298.1"/>
    <property type="molecule type" value="Genomic_DNA"/>
</dbReference>
<gene>
    <name evidence="5" type="primary">suhB_3</name>
    <name evidence="5" type="ORF">BG653_02266</name>
    <name evidence="6" type="ORF">CP981_00360</name>
</gene>
<evidence type="ECO:0000256" key="1">
    <source>
        <dbReference type="ARBA" id="ARBA00022723"/>
    </source>
</evidence>
<proteinExistence type="predicted"/>
<evidence type="ECO:0000313" key="8">
    <source>
        <dbReference type="Proteomes" id="UP000325458"/>
    </source>
</evidence>
<dbReference type="RefSeq" id="WP_085924145.1">
    <property type="nucleotide sequence ID" value="NZ_BAABSS010000004.1"/>
</dbReference>
<dbReference type="Proteomes" id="UP000325458">
    <property type="component" value="Chromosome"/>
</dbReference>
<dbReference type="Gene3D" id="3.30.540.10">
    <property type="entry name" value="Fructose-1,6-Bisphosphatase, subunit A, domain 1"/>
    <property type="match status" value="1"/>
</dbReference>
<name>A0AAE6NEH4_STRPT</name>
<dbReference type="PRINTS" id="PR00377">
    <property type="entry name" value="IMPHPHTASES"/>
</dbReference>
<sequence length="273" mass="28157">MSRALRRAGVDRHHTAATEAAARAAAELLRRRTAPGDVRVKAGDGLVSEADTAAERAVLEVLRERTPECGVLAEEAGALPGPGPRWIVDPLDGTTNYLRGLPDYAVALALAEGDRLLLCVIHFPETGTVFTAVAGDGAYRDGVRMRPAGPSPGRPLVGTGFGTEGVVREEQCSVADRLLRAGFEIREPGSASTGLCRVACGAYDGYLEFGIGPWDAAPGALLVTEAGGTVSGWGGGPFGVDEGHLVAAAPAFHNSLVTAGGPCPPAVRRKETA</sequence>
<keyword evidence="3 4" id="KW-0460">Magnesium</keyword>
<dbReference type="KEGG" id="spla:CP981_00360"/>
<dbReference type="InterPro" id="IPR000760">
    <property type="entry name" value="Inositol_monophosphatase-like"/>
</dbReference>
<reference evidence="6 8" key="2">
    <citation type="submission" date="2017-09" db="EMBL/GenBank/DDBJ databases">
        <authorList>
            <person name="Lee N."/>
            <person name="Cho B.-K."/>
        </authorList>
    </citation>
    <scope>NUCLEOTIDE SEQUENCE [LARGE SCALE GENOMIC DNA]</scope>
    <source>
        <strain evidence="6 8">ATCC 23948</strain>
    </source>
</reference>
<evidence type="ECO:0000256" key="4">
    <source>
        <dbReference type="PIRSR" id="PIRSR600760-2"/>
    </source>
</evidence>
<dbReference type="EMBL" id="CP023691">
    <property type="protein sequence ID" value="QEV50346.1"/>
    <property type="molecule type" value="Genomic_DNA"/>
</dbReference>
<dbReference type="PANTHER" id="PTHR20854">
    <property type="entry name" value="INOSITOL MONOPHOSPHATASE"/>
    <property type="match status" value="1"/>
</dbReference>
<evidence type="ECO:0000313" key="7">
    <source>
        <dbReference type="Proteomes" id="UP000194225"/>
    </source>
</evidence>
<feature type="binding site" evidence="4">
    <location>
        <position position="215"/>
    </location>
    <ligand>
        <name>Mg(2+)</name>
        <dbReference type="ChEBI" id="CHEBI:18420"/>
        <label>1</label>
        <note>catalytic</note>
    </ligand>
</feature>
<dbReference type="Gene3D" id="3.40.190.80">
    <property type="match status" value="1"/>
</dbReference>
<evidence type="ECO:0000313" key="5">
    <source>
        <dbReference type="EMBL" id="OSY46298.1"/>
    </source>
</evidence>
<dbReference type="EC" id="3.1.3.25" evidence="5"/>
<evidence type="ECO:0000256" key="2">
    <source>
        <dbReference type="ARBA" id="ARBA00022801"/>
    </source>
</evidence>
<feature type="binding site" evidence="4">
    <location>
        <position position="92"/>
    </location>
    <ligand>
        <name>Mg(2+)</name>
        <dbReference type="ChEBI" id="CHEBI:18420"/>
        <label>1</label>
        <note>catalytic</note>
    </ligand>
</feature>
<accession>A0AAE6NEH4</accession>
<keyword evidence="1 4" id="KW-0479">Metal-binding</keyword>
<dbReference type="InterPro" id="IPR020583">
    <property type="entry name" value="Inositol_monoP_metal-BS"/>
</dbReference>
<feature type="binding site" evidence="4">
    <location>
        <position position="91"/>
    </location>
    <ligand>
        <name>Mg(2+)</name>
        <dbReference type="ChEBI" id="CHEBI:18420"/>
        <label>1</label>
        <note>catalytic</note>
    </ligand>
</feature>
<dbReference type="SUPFAM" id="SSF56655">
    <property type="entry name" value="Carbohydrate phosphatase"/>
    <property type="match status" value="1"/>
</dbReference>
<dbReference type="GO" id="GO:0006020">
    <property type="term" value="P:inositol metabolic process"/>
    <property type="evidence" value="ECO:0007669"/>
    <property type="project" value="TreeGrafter"/>
</dbReference>
<protein>
    <submittedName>
        <fullName evidence="6">Inositol monophosphatase</fullName>
    </submittedName>
    <submittedName>
        <fullName evidence="5">Inositol-1-monophosphatase</fullName>
        <ecNumber evidence="5">3.1.3.25</ecNumber>
    </submittedName>
</protein>
<evidence type="ECO:0000313" key="6">
    <source>
        <dbReference type="EMBL" id="QEV50346.1"/>
    </source>
</evidence>
<dbReference type="Pfam" id="PF00459">
    <property type="entry name" value="Inositol_P"/>
    <property type="match status" value="1"/>
</dbReference>
<evidence type="ECO:0000256" key="3">
    <source>
        <dbReference type="ARBA" id="ARBA00022842"/>
    </source>
</evidence>
<dbReference type="GeneID" id="90921799"/>
<dbReference type="GO" id="GO:0007165">
    <property type="term" value="P:signal transduction"/>
    <property type="evidence" value="ECO:0007669"/>
    <property type="project" value="TreeGrafter"/>
</dbReference>
<dbReference type="AlphaFoldDB" id="A0AAE6NEH4"/>
<dbReference type="PANTHER" id="PTHR20854:SF4">
    <property type="entry name" value="INOSITOL-1-MONOPHOSPHATASE-RELATED"/>
    <property type="match status" value="1"/>
</dbReference>
<keyword evidence="7" id="KW-1185">Reference proteome</keyword>
<dbReference type="GO" id="GO:0046872">
    <property type="term" value="F:metal ion binding"/>
    <property type="evidence" value="ECO:0007669"/>
    <property type="project" value="UniProtKB-KW"/>
</dbReference>
<comment type="cofactor">
    <cofactor evidence="4">
        <name>Mg(2+)</name>
        <dbReference type="ChEBI" id="CHEBI:18420"/>
    </cofactor>
</comment>
<reference evidence="5 7" key="1">
    <citation type="submission" date="2016-09" db="EMBL/GenBank/DDBJ databases">
        <title>Streptomyces platensis DSM40041, a candidate organism with high potential of specific P450 cytochromes.</title>
        <authorList>
            <person name="Grumaz C."/>
            <person name="Vainshtein Y."/>
            <person name="Kirstahler P."/>
            <person name="Sohn K."/>
        </authorList>
    </citation>
    <scope>NUCLEOTIDE SEQUENCE [LARGE SCALE GENOMIC DNA]</scope>
    <source>
        <strain evidence="5 7">DSM 40041</strain>
    </source>
</reference>
<keyword evidence="2 5" id="KW-0378">Hydrolase</keyword>
<organism evidence="6 8">
    <name type="scientific">Streptomyces platensis</name>
    <dbReference type="NCBI Taxonomy" id="58346"/>
    <lineage>
        <taxon>Bacteria</taxon>
        <taxon>Bacillati</taxon>
        <taxon>Actinomycetota</taxon>
        <taxon>Actinomycetes</taxon>
        <taxon>Kitasatosporales</taxon>
        <taxon>Streptomycetaceae</taxon>
        <taxon>Streptomyces</taxon>
    </lineage>
</organism>